<feature type="compositionally biased region" description="Polar residues" evidence="2">
    <location>
        <begin position="504"/>
        <end position="515"/>
    </location>
</feature>
<sequence>MNFDDDEDLEFSFNPQSTNKLASLFKGSSEENFDETLKYKASKQPVQAQAAQSGQQPTSSVIFFSAVQGFKYINNQYSPQGKLGMAILSNPANTQAGYRILLYVTKTQPVATIRITLDFKISLQKNNYVSFYDESRQVWSILFESEDSVSNFAKQITLCKCNLLSGNLQNDKLVQDLRFNDSDSEQTVENNDSIEVSTLVSSWQSFKLNEIDNTIQKPFKLRLGKNKLPAVIETLVVKMRQGDRRLFVLNGALFKSVYPNSSNSPIFYDIHIIRIKKNKEERTPSNADILDQMPPMPSMETESRSRSESIKEKTKIINDQINDTKFEKAKVISRMAKLGQQMIPGSQNQANNQINDEWVEIIKLKEETNKTDSEIADIFGVDRSTVTKIVKKKELYLNLENSDKKKSRIQKGPFFLVEESLYQWYCAALKSSVPISHNLLKEKALFFYNKLKEDKELKASFEASEGWITNFLNRYDLNLKKNVSSSANNVDNINDQGKIENESYENQSYDYTYNDSESEDMNFDTSKATDSSRAEDFNQTYQEDLLSQSGNENMIQDAQAAKQALFLQKTLQQQLLQNQLAQVQTQQNQLALFKNPLNNSSLFNLIDPNAQVNMMAQPMQQTAQLSQENPTVAAKLDLINEKLDQIKQLSQTSQLNMPNMETQVVLQNIQRIVKENEKYKQELYEKSAKIEEQNSKITDLLLKAQNYVEQSHQYLELKNSSMQNSSEQSQYKILELEQDKMRLTSELTKLTSQISELNLEISKIKKEDLELKQQLNEVSKNTDQYKQNSERLLVENADLQTRLDTLITELKKERQLRKTHETKNESNEEEIGELKSSLVQVQRLLEEKKKKFDSGRLLFDQEMEELKKSHSLEISQLKDKLLKARSSLNDLQKDQIQQVEEDLNREWEAKLEKVIQQNEAKFNRKISDLSEENVALKKQLDEANEKLRTTRSQSSSKENESEKLRHENEDLKVYKERYERLQAQALAMKDRYETRIKELLEAEPESEVVAEEVKKLMNIMYKIIKLQIKPEQYYSGNGILIAMLKIIKMVTLQLLDSKSEYEFDEENDFFSQFIYAPEPMNTNTQTLVKEESKQAEETENFQVNEVKIEEMSANESMDHEEDGQLKTCQMDQEIENEKEIEEANSEIIVQNSVDQDTMVIQQTETNDVFVGDRLETGTQADKKVEENLEQDIDNSEDEGTNQKIFEEHIGEKVEQKVDSEIGISKNEEKTGEDQGRSKPNNLFEESDEDEDLLGAKPTETKLFETEGESLQAEQKIEDKNKNETPSNNLAAAPANFKFSPPPLFDDDDDDNSDKDIDWFK</sequence>
<dbReference type="STRING" id="10195.A0A3M7P9J3"/>
<dbReference type="InterPro" id="IPR009057">
    <property type="entry name" value="Homeodomain-like_sf"/>
</dbReference>
<feature type="domain" description="HTH CENPB-type" evidence="3">
    <location>
        <begin position="405"/>
        <end position="481"/>
    </location>
</feature>
<evidence type="ECO:0000256" key="1">
    <source>
        <dbReference type="ARBA" id="ARBA00023125"/>
    </source>
</evidence>
<evidence type="ECO:0000313" key="5">
    <source>
        <dbReference type="Proteomes" id="UP000276133"/>
    </source>
</evidence>
<dbReference type="Proteomes" id="UP000276133">
    <property type="component" value="Unassembled WGS sequence"/>
</dbReference>
<feature type="region of interest" description="Disordered" evidence="2">
    <location>
        <begin position="486"/>
        <end position="535"/>
    </location>
</feature>
<dbReference type="Gene3D" id="3.10.50.40">
    <property type="match status" value="1"/>
</dbReference>
<evidence type="ECO:0000256" key="2">
    <source>
        <dbReference type="SAM" id="MobiDB-lite"/>
    </source>
</evidence>
<evidence type="ECO:0000313" key="4">
    <source>
        <dbReference type="EMBL" id="RMZ95776.1"/>
    </source>
</evidence>
<feature type="compositionally biased region" description="Polar residues" evidence="2">
    <location>
        <begin position="486"/>
        <end position="495"/>
    </location>
</feature>
<name>A0A3M7P9J3_BRAPC</name>
<dbReference type="PANTHER" id="PTHR44927">
    <property type="entry name" value="FK506-BINDING PROTEIN 15"/>
    <property type="match status" value="1"/>
</dbReference>
<feature type="region of interest" description="Disordered" evidence="2">
    <location>
        <begin position="286"/>
        <end position="311"/>
    </location>
</feature>
<dbReference type="Pfam" id="PF03221">
    <property type="entry name" value="HTH_Tnp_Tc5"/>
    <property type="match status" value="1"/>
</dbReference>
<keyword evidence="1" id="KW-0238">DNA-binding</keyword>
<dbReference type="GO" id="GO:0003677">
    <property type="term" value="F:DNA binding"/>
    <property type="evidence" value="ECO:0007669"/>
    <property type="project" value="UniProtKB-KW"/>
</dbReference>
<dbReference type="PROSITE" id="PS51253">
    <property type="entry name" value="HTH_CENPB"/>
    <property type="match status" value="1"/>
</dbReference>
<keyword evidence="5" id="KW-1185">Reference proteome</keyword>
<dbReference type="SUPFAM" id="SSF54534">
    <property type="entry name" value="FKBP-like"/>
    <property type="match status" value="1"/>
</dbReference>
<dbReference type="SMART" id="SM00674">
    <property type="entry name" value="CENPB"/>
    <property type="match status" value="1"/>
</dbReference>
<dbReference type="OrthoDB" id="77911at2759"/>
<accession>A0A3M7P9J3</accession>
<dbReference type="SUPFAM" id="SSF46689">
    <property type="entry name" value="Homeodomain-like"/>
    <property type="match status" value="1"/>
</dbReference>
<comment type="caution">
    <text evidence="4">The sequence shown here is derived from an EMBL/GenBank/DDBJ whole genome shotgun (WGS) entry which is preliminary data.</text>
</comment>
<dbReference type="PANTHER" id="PTHR44927:SF1">
    <property type="entry name" value="FK506-BINDING PROTEIN 15"/>
    <property type="match status" value="1"/>
</dbReference>
<feature type="compositionally biased region" description="Basic and acidic residues" evidence="2">
    <location>
        <begin position="1207"/>
        <end position="1236"/>
    </location>
</feature>
<dbReference type="Pfam" id="PF23649">
    <property type="entry name" value="FKBP15"/>
    <property type="match status" value="1"/>
</dbReference>
<dbReference type="InterPro" id="IPR056598">
    <property type="entry name" value="FKBP-15_dom"/>
</dbReference>
<protein>
    <submittedName>
        <fullName evidence="4">FK506-binding</fullName>
    </submittedName>
</protein>
<feature type="compositionally biased region" description="Basic and acidic residues" evidence="2">
    <location>
        <begin position="301"/>
        <end position="311"/>
    </location>
</feature>
<proteinExistence type="predicted"/>
<organism evidence="4 5">
    <name type="scientific">Brachionus plicatilis</name>
    <name type="common">Marine rotifer</name>
    <name type="synonym">Brachionus muelleri</name>
    <dbReference type="NCBI Taxonomy" id="10195"/>
    <lineage>
        <taxon>Eukaryota</taxon>
        <taxon>Metazoa</taxon>
        <taxon>Spiralia</taxon>
        <taxon>Gnathifera</taxon>
        <taxon>Rotifera</taxon>
        <taxon>Eurotatoria</taxon>
        <taxon>Monogononta</taxon>
        <taxon>Pseudotrocha</taxon>
        <taxon>Ploima</taxon>
        <taxon>Brachionidae</taxon>
        <taxon>Brachionus</taxon>
    </lineage>
</organism>
<dbReference type="InterPro" id="IPR046357">
    <property type="entry name" value="PPIase_dom_sf"/>
</dbReference>
<gene>
    <name evidence="4" type="ORF">BpHYR1_039460</name>
</gene>
<dbReference type="Gene3D" id="1.10.10.60">
    <property type="entry name" value="Homeodomain-like"/>
    <property type="match status" value="2"/>
</dbReference>
<feature type="region of interest" description="Disordered" evidence="2">
    <location>
        <begin position="945"/>
        <end position="968"/>
    </location>
</feature>
<feature type="region of interest" description="Disordered" evidence="2">
    <location>
        <begin position="1207"/>
        <end position="1320"/>
    </location>
</feature>
<dbReference type="InterPro" id="IPR006600">
    <property type="entry name" value="HTH_CenpB_DNA-bd_dom"/>
</dbReference>
<evidence type="ECO:0000259" key="3">
    <source>
        <dbReference type="PROSITE" id="PS51253"/>
    </source>
</evidence>
<reference evidence="4 5" key="1">
    <citation type="journal article" date="2018" name="Sci. Rep.">
        <title>Genomic signatures of local adaptation to the degree of environmental predictability in rotifers.</title>
        <authorList>
            <person name="Franch-Gras L."/>
            <person name="Hahn C."/>
            <person name="Garcia-Roger E.M."/>
            <person name="Carmona M.J."/>
            <person name="Serra M."/>
            <person name="Gomez A."/>
        </authorList>
    </citation>
    <scope>NUCLEOTIDE SEQUENCE [LARGE SCALE GENOMIC DNA]</scope>
    <source>
        <strain evidence="4">HYR1</strain>
    </source>
</reference>
<dbReference type="GO" id="GO:0003755">
    <property type="term" value="F:peptidyl-prolyl cis-trans isomerase activity"/>
    <property type="evidence" value="ECO:0007669"/>
    <property type="project" value="InterPro"/>
</dbReference>
<feature type="compositionally biased region" description="Basic and acidic residues" evidence="2">
    <location>
        <begin position="957"/>
        <end position="968"/>
    </location>
</feature>
<dbReference type="EMBL" id="REGN01012341">
    <property type="protein sequence ID" value="RMZ95776.1"/>
    <property type="molecule type" value="Genomic_DNA"/>
</dbReference>